<feature type="domain" description="Aminoglycoside phosphotransferase" evidence="1">
    <location>
        <begin position="39"/>
        <end position="265"/>
    </location>
</feature>
<evidence type="ECO:0000259" key="1">
    <source>
        <dbReference type="Pfam" id="PF01636"/>
    </source>
</evidence>
<proteinExistence type="predicted"/>
<dbReference type="Gene3D" id="3.30.200.20">
    <property type="entry name" value="Phosphorylase Kinase, domain 1"/>
    <property type="match status" value="1"/>
</dbReference>
<keyword evidence="2" id="KW-0808">Transferase</keyword>
<dbReference type="EMBL" id="JACHJV010000001">
    <property type="protein sequence ID" value="MBB4923818.1"/>
    <property type="molecule type" value="Genomic_DNA"/>
</dbReference>
<dbReference type="InterPro" id="IPR011009">
    <property type="entry name" value="Kinase-like_dom_sf"/>
</dbReference>
<dbReference type="PANTHER" id="PTHR21310:SF42">
    <property type="entry name" value="BIFUNCTIONAL AAC_APH"/>
    <property type="match status" value="1"/>
</dbReference>
<evidence type="ECO:0000313" key="3">
    <source>
        <dbReference type="Proteomes" id="UP000540506"/>
    </source>
</evidence>
<reference evidence="2 3" key="1">
    <citation type="submission" date="2020-08" db="EMBL/GenBank/DDBJ databases">
        <title>Sequencing the genomes of 1000 actinobacteria strains.</title>
        <authorList>
            <person name="Klenk H.-P."/>
        </authorList>
    </citation>
    <scope>NUCLEOTIDE SEQUENCE [LARGE SCALE GENOMIC DNA]</scope>
    <source>
        <strain evidence="2 3">DSM 41654</strain>
    </source>
</reference>
<keyword evidence="2" id="KW-0418">Kinase</keyword>
<dbReference type="RefSeq" id="WP_184935860.1">
    <property type="nucleotide sequence ID" value="NZ_JACHJV010000001.1"/>
</dbReference>
<organism evidence="2 3">
    <name type="scientific">Kitasatospora kifunensis</name>
    <name type="common">Streptomyces kifunensis</name>
    <dbReference type="NCBI Taxonomy" id="58351"/>
    <lineage>
        <taxon>Bacteria</taxon>
        <taxon>Bacillati</taxon>
        <taxon>Actinomycetota</taxon>
        <taxon>Actinomycetes</taxon>
        <taxon>Kitasatosporales</taxon>
        <taxon>Streptomycetaceae</taxon>
        <taxon>Kitasatospora</taxon>
    </lineage>
</organism>
<dbReference type="PANTHER" id="PTHR21310">
    <property type="entry name" value="AMINOGLYCOSIDE PHOSPHOTRANSFERASE-RELATED-RELATED"/>
    <property type="match status" value="1"/>
</dbReference>
<dbReference type="GO" id="GO:0016301">
    <property type="term" value="F:kinase activity"/>
    <property type="evidence" value="ECO:0007669"/>
    <property type="project" value="UniProtKB-KW"/>
</dbReference>
<dbReference type="Proteomes" id="UP000540506">
    <property type="component" value="Unassembled WGS sequence"/>
</dbReference>
<dbReference type="Gene3D" id="3.90.1200.10">
    <property type="match status" value="1"/>
</dbReference>
<sequence>MTAAKLHADEADTSAPLVRALLAAQFPQWAGLPVTPLDSAGTSNAIFRLGADRLVRLPRTAGSAEDVTKEHRWLPYLAPQLPVAIPAPLGQGRPGEGYPWPWSVYAWLEGEAGAFTEPDLSAVELAHFIAALHRIDPADGPPSYRSEPLAARDQGTRAAIAELAASEGETVDAEAATAVWEAGLRAPAHPGAAVWIHADLQPGNVLTLGGRLNAVIDFGCLGLGDPAVDLLAAWYLLPTAAHPAFRAALPADHADDACWARGRAWALSTALGELRYYRDTRPAMAGTARQVIRRVLTGRGRPV</sequence>
<name>A0A7W7VVE7_KITKI</name>
<dbReference type="Pfam" id="PF01636">
    <property type="entry name" value="APH"/>
    <property type="match status" value="1"/>
</dbReference>
<gene>
    <name evidence="2" type="ORF">FHR34_002811</name>
</gene>
<dbReference type="SUPFAM" id="SSF56112">
    <property type="entry name" value="Protein kinase-like (PK-like)"/>
    <property type="match status" value="1"/>
</dbReference>
<keyword evidence="3" id="KW-1185">Reference proteome</keyword>
<comment type="caution">
    <text evidence="2">The sequence shown here is derived from an EMBL/GenBank/DDBJ whole genome shotgun (WGS) entry which is preliminary data.</text>
</comment>
<protein>
    <submittedName>
        <fullName evidence="2">Aminoglycoside phosphotransferase (APT) family kinase protein</fullName>
    </submittedName>
</protein>
<dbReference type="CDD" id="cd05155">
    <property type="entry name" value="APH_ChoK_like_1"/>
    <property type="match status" value="1"/>
</dbReference>
<dbReference type="InterPro" id="IPR002575">
    <property type="entry name" value="Aminoglycoside_PTrfase"/>
</dbReference>
<evidence type="ECO:0000313" key="2">
    <source>
        <dbReference type="EMBL" id="MBB4923818.1"/>
    </source>
</evidence>
<dbReference type="AlphaFoldDB" id="A0A7W7VVE7"/>
<dbReference type="InterPro" id="IPR051678">
    <property type="entry name" value="AGP_Transferase"/>
</dbReference>
<accession>A0A7W7VVE7</accession>